<evidence type="ECO:0000256" key="10">
    <source>
        <dbReference type="SAM" id="Phobius"/>
    </source>
</evidence>
<dbReference type="PANTHER" id="PTHR12147">
    <property type="entry name" value="METALLOPEPTIDASE M28 FAMILY MEMBER"/>
    <property type="match status" value="1"/>
</dbReference>
<feature type="domain" description="Peptidase M28" evidence="11">
    <location>
        <begin position="81"/>
        <end position="270"/>
    </location>
</feature>
<evidence type="ECO:0000256" key="2">
    <source>
        <dbReference type="ARBA" id="ARBA00004128"/>
    </source>
</evidence>
<reference evidence="12 13" key="1">
    <citation type="submission" date="2020-07" db="EMBL/GenBank/DDBJ databases">
        <authorList>
            <person name="Sun Q."/>
        </authorList>
    </citation>
    <scope>NUCLEOTIDE SEQUENCE [LARGE SCALE GENOMIC DNA]</scope>
    <source>
        <strain evidence="12 13">MAH-1</strain>
    </source>
</reference>
<dbReference type="Pfam" id="PF04389">
    <property type="entry name" value="Peptidase_M28"/>
    <property type="match status" value="1"/>
</dbReference>
<evidence type="ECO:0000256" key="5">
    <source>
        <dbReference type="ARBA" id="ARBA00022554"/>
    </source>
</evidence>
<dbReference type="GO" id="GO:0008235">
    <property type="term" value="F:metalloexopeptidase activity"/>
    <property type="evidence" value="ECO:0007669"/>
    <property type="project" value="InterPro"/>
</dbReference>
<evidence type="ECO:0000256" key="8">
    <source>
        <dbReference type="ARBA" id="ARBA00031512"/>
    </source>
</evidence>
<evidence type="ECO:0000256" key="4">
    <source>
        <dbReference type="ARBA" id="ARBA00017435"/>
    </source>
</evidence>
<feature type="transmembrane region" description="Helical" evidence="10">
    <location>
        <begin position="461"/>
        <end position="483"/>
    </location>
</feature>
<feature type="transmembrane region" description="Helical" evidence="10">
    <location>
        <begin position="489"/>
        <end position="509"/>
    </location>
</feature>
<evidence type="ECO:0000256" key="6">
    <source>
        <dbReference type="ARBA" id="ARBA00022989"/>
    </source>
</evidence>
<dbReference type="GO" id="GO:0006508">
    <property type="term" value="P:proteolysis"/>
    <property type="evidence" value="ECO:0007669"/>
    <property type="project" value="InterPro"/>
</dbReference>
<dbReference type="Gene3D" id="3.40.630.10">
    <property type="entry name" value="Zn peptidases"/>
    <property type="match status" value="1"/>
</dbReference>
<keyword evidence="10" id="KW-0812">Transmembrane</keyword>
<feature type="transmembrane region" description="Helical" evidence="10">
    <location>
        <begin position="342"/>
        <end position="362"/>
    </location>
</feature>
<evidence type="ECO:0000259" key="11">
    <source>
        <dbReference type="Pfam" id="PF04389"/>
    </source>
</evidence>
<proteinExistence type="inferred from homology"/>
<sequence>MYFDLMPRRVPDETVPLSEFSTKRALEIVKEIAKTPHHVGSGNHKTVESYIERELHQLGLETEIQEGTTLTDWGNLVKSRNIIARIKGTINGKALLLLSHYDSAPHSYSHGAGDDASGIAVILESVRAYLHDKTAHKNDIFVVFTDAEELGLNGAALFVTQSKWAKQIGLALNFEARGTQGPGYMLMEVNNGNSGMVEGFDEADASYPVSNSLMYSIYKMLPNDTDLTVFREQGKIQGFNFAFIDGHYNYHTAQDDFDHLSPETVAHQGSYLEPLLDHFANTDLRTLDSDDDQVYYNTPIGFFHYPFSWNFGLLTIAFVLFLFLVFVGMGKRLLSPAEMGKGFILFLGALVTAGVVGFFGWKTVLTIYPQYSDILQGFTYNGHWYIVSFVLLSIGIAFLWYVRTGTEVAIGNYSVAPLLIWLLINLGLAAFLPGAGYFVIPVFFSLLMFAFYIATQHSSPLLNTIFAIPAFFIYVPFIVMFPIGLGLKILYGSAALTVLVFGLLLPVFAYFPKKGLWSAVFILASAGCFVCAHLESGYAHGKAKPNSLVYVYDAENDKSVWATYDKNLDDWTRNYLTESPKEDSTLNKIPLFSKYGSTFTYSYEAMLRDIPEPYVDFVSDSIIGNQRYLTIKITPNRSVNRYDIFANENMVLHNLKANGATLLGQKGSAYPRNGKKLLSYYVVDNEPLVLQFSVSKNTVLDMEMLESSFDLMTNPLFIMKKRADWMMPMPFVLTDAISVRKKIAPTPKTIIPVPSRRNFTLPSAQNDTIPDLDEEIQTPLQTPSQSAQQP</sequence>
<gene>
    <name evidence="12" type="ORF">HZF10_04985</name>
</gene>
<comment type="function">
    <text evidence="1">May be involved in vacuolar sorting and osmoregulation.</text>
</comment>
<dbReference type="InterPro" id="IPR045175">
    <property type="entry name" value="M28_fam"/>
</dbReference>
<evidence type="ECO:0000313" key="13">
    <source>
        <dbReference type="Proteomes" id="UP000535020"/>
    </source>
</evidence>
<feature type="transmembrane region" description="Helical" evidence="10">
    <location>
        <begin position="382"/>
        <end position="401"/>
    </location>
</feature>
<dbReference type="InterPro" id="IPR007484">
    <property type="entry name" value="Peptidase_M28"/>
</dbReference>
<feature type="transmembrane region" description="Helical" evidence="10">
    <location>
        <begin position="516"/>
        <end position="535"/>
    </location>
</feature>
<dbReference type="AlphaFoldDB" id="A0A7Y8Y0Q4"/>
<evidence type="ECO:0000256" key="7">
    <source>
        <dbReference type="ARBA" id="ARBA00023180"/>
    </source>
</evidence>
<feature type="compositionally biased region" description="Polar residues" evidence="9">
    <location>
        <begin position="778"/>
        <end position="790"/>
    </location>
</feature>
<keyword evidence="5" id="KW-0926">Vacuole</keyword>
<dbReference type="EMBL" id="JACBJI010000002">
    <property type="protein sequence ID" value="NYA70266.1"/>
    <property type="molecule type" value="Genomic_DNA"/>
</dbReference>
<protein>
    <recommendedName>
        <fullName evidence="4">Vacuolar membrane protease</fullName>
    </recommendedName>
    <alternativeName>
        <fullName evidence="8">FXNA-related family protease 1</fullName>
    </alternativeName>
</protein>
<dbReference type="PANTHER" id="PTHR12147:SF58">
    <property type="entry name" value="VACUOLAR MEMBRANE PROTEASE"/>
    <property type="match status" value="1"/>
</dbReference>
<name>A0A7Y8Y0Q4_9FLAO</name>
<dbReference type="SUPFAM" id="SSF53187">
    <property type="entry name" value="Zn-dependent exopeptidases"/>
    <property type="match status" value="1"/>
</dbReference>
<comment type="caution">
    <text evidence="12">The sequence shown here is derived from an EMBL/GenBank/DDBJ whole genome shotgun (WGS) entry which is preliminary data.</text>
</comment>
<keyword evidence="10" id="KW-0472">Membrane</keyword>
<feature type="region of interest" description="Disordered" evidence="9">
    <location>
        <begin position="754"/>
        <end position="790"/>
    </location>
</feature>
<feature type="compositionally biased region" description="Polar residues" evidence="9">
    <location>
        <begin position="757"/>
        <end position="768"/>
    </location>
</feature>
<evidence type="ECO:0000313" key="12">
    <source>
        <dbReference type="EMBL" id="NYA70266.1"/>
    </source>
</evidence>
<feature type="transmembrane region" description="Helical" evidence="10">
    <location>
        <begin position="437"/>
        <end position="454"/>
    </location>
</feature>
<keyword evidence="6 10" id="KW-1133">Transmembrane helix</keyword>
<evidence type="ECO:0000256" key="9">
    <source>
        <dbReference type="SAM" id="MobiDB-lite"/>
    </source>
</evidence>
<keyword evidence="13" id="KW-1185">Reference proteome</keyword>
<dbReference type="Proteomes" id="UP000535020">
    <property type="component" value="Unassembled WGS sequence"/>
</dbReference>
<feature type="transmembrane region" description="Helical" evidence="10">
    <location>
        <begin position="307"/>
        <end position="330"/>
    </location>
</feature>
<feature type="transmembrane region" description="Helical" evidence="10">
    <location>
        <begin position="413"/>
        <end position="431"/>
    </location>
</feature>
<accession>A0A7Y8Y0Q4</accession>
<organism evidence="12 13">
    <name type="scientific">Flavobacterium agri</name>
    <dbReference type="NCBI Taxonomy" id="2743471"/>
    <lineage>
        <taxon>Bacteria</taxon>
        <taxon>Pseudomonadati</taxon>
        <taxon>Bacteroidota</taxon>
        <taxon>Flavobacteriia</taxon>
        <taxon>Flavobacteriales</taxon>
        <taxon>Flavobacteriaceae</taxon>
        <taxon>Flavobacterium</taxon>
    </lineage>
</organism>
<keyword evidence="7" id="KW-0325">Glycoprotein</keyword>
<evidence type="ECO:0000256" key="1">
    <source>
        <dbReference type="ARBA" id="ARBA00003273"/>
    </source>
</evidence>
<dbReference type="GO" id="GO:0005774">
    <property type="term" value="C:vacuolar membrane"/>
    <property type="evidence" value="ECO:0007669"/>
    <property type="project" value="UniProtKB-SubCell"/>
</dbReference>
<evidence type="ECO:0000256" key="3">
    <source>
        <dbReference type="ARBA" id="ARBA00010918"/>
    </source>
</evidence>
<comment type="similarity">
    <text evidence="3">Belongs to the peptidase M28 family.</text>
</comment>
<comment type="subcellular location">
    <subcellularLocation>
        <location evidence="2">Vacuole membrane</location>
        <topology evidence="2">Multi-pass membrane protein</topology>
    </subcellularLocation>
</comment>